<dbReference type="EMBL" id="BAABHV010000036">
    <property type="protein sequence ID" value="GAA5063556.1"/>
    <property type="molecule type" value="Genomic_DNA"/>
</dbReference>
<evidence type="ECO:0000313" key="1">
    <source>
        <dbReference type="EMBL" id="GAA5063556.1"/>
    </source>
</evidence>
<reference evidence="2" key="1">
    <citation type="journal article" date="2019" name="Int. J. Syst. Evol. Microbiol.">
        <title>The Global Catalogue of Microorganisms (GCM) 10K type strain sequencing project: providing services to taxonomists for standard genome sequencing and annotation.</title>
        <authorList>
            <consortium name="The Broad Institute Genomics Platform"/>
            <consortium name="The Broad Institute Genome Sequencing Center for Infectious Disease"/>
            <person name="Wu L."/>
            <person name="Ma J."/>
        </authorList>
    </citation>
    <scope>NUCLEOTIDE SEQUENCE [LARGE SCALE GENOMIC DNA]</scope>
    <source>
        <strain evidence="2">JCM 18014</strain>
    </source>
</reference>
<dbReference type="RefSeq" id="WP_346034147.1">
    <property type="nucleotide sequence ID" value="NZ_BAABHV010000036.1"/>
</dbReference>
<protein>
    <submittedName>
        <fullName evidence="1">Uncharacterized protein</fullName>
    </submittedName>
</protein>
<evidence type="ECO:0000313" key="2">
    <source>
        <dbReference type="Proteomes" id="UP001500518"/>
    </source>
</evidence>
<proteinExistence type="predicted"/>
<organism evidence="1 2">
    <name type="scientific">Erythrobacter westpacificensis</name>
    <dbReference type="NCBI Taxonomy" id="1055231"/>
    <lineage>
        <taxon>Bacteria</taxon>
        <taxon>Pseudomonadati</taxon>
        <taxon>Pseudomonadota</taxon>
        <taxon>Alphaproteobacteria</taxon>
        <taxon>Sphingomonadales</taxon>
        <taxon>Erythrobacteraceae</taxon>
        <taxon>Erythrobacter/Porphyrobacter group</taxon>
        <taxon>Erythrobacter</taxon>
    </lineage>
</organism>
<name>A0ABP9KSK2_9SPHN</name>
<accession>A0ABP9KSK2</accession>
<dbReference type="Proteomes" id="UP001500518">
    <property type="component" value="Unassembled WGS sequence"/>
</dbReference>
<gene>
    <name evidence="1" type="ORF">GCM10023208_34670</name>
</gene>
<sequence length="148" mass="16986">MTHHWTDDAGEIANLARAADAIEIAGCREVEGTVERCNGEPASFYSVYFHFDPEWREDPNDLRGAMCIADRSTLREAMDFADEQAARWSLPINNIAQGELHHDAHVRQMDDEVYRLLEPRWSQAECRQLWRDAARARTERRAAEGGSR</sequence>
<comment type="caution">
    <text evidence="1">The sequence shown here is derived from an EMBL/GenBank/DDBJ whole genome shotgun (WGS) entry which is preliminary data.</text>
</comment>
<keyword evidence="2" id="KW-1185">Reference proteome</keyword>